<accession>A0A1U7LGC4</accession>
<sequence>MLPLCTAFVSPHLIRSYIPRVFPSSGSLDQFRVMLSRLLGLVVAIGSVLSVPVSESPSVPLGLKWTESNALPVVSLGYAQYRASEYDPIQDFYIFRNIRFAAPPVGNQRWKYPAPPLHEDGIQDGSIGYGCYNSAPGILSIALPALKFFPQKEDCLFLDLWVPGNSARLATTSSLPVLIFIFGGGYGLIDPRKGITYHQVIGTKDMYSGGPLVKAADNQIIYVRINYRLGAFGWLAGETLQKDGLANVGLHDQRAAFQWVQDYIHLFGGDPKIVTVMGESAGAGSIFHHIVSPIKPQFKRAIMQSPAWYPQFDRYGLEHQYQNFAIAAGCSTFDLHCLRTQTEEKLQEANLATTLHSQYGTFQYGPAIDGVYVLDEPDKRLSSGHFAHDVEVMMGYNSDEGAIFTNPTIITSKHVDEMLRLNFPYSNETFFNEVKRLYPPPPTRRYYTQFGRVSEMISEFIVTCNSRYFGQAFNGRTFNYRFAIPPALHGMDLLFTFFGVDLDFPDLGLSVLISPDFQRSLAWALQRYLVSFVRSGDPNTYRVKDGVGNVQFPRYGSEQTILNMDIIGFDARPDPQVPSDRCDFWVTAPYVDNTMNEINDKVGLVF</sequence>
<protein>
    <recommendedName>
        <fullName evidence="3">Carboxylic ester hydrolase</fullName>
        <ecNumber evidence="3">3.1.1.-</ecNumber>
    </recommendedName>
</protein>
<dbReference type="InterPro" id="IPR029058">
    <property type="entry name" value="AB_hydrolase_fold"/>
</dbReference>
<evidence type="ECO:0000313" key="5">
    <source>
        <dbReference type="EMBL" id="OLL21704.1"/>
    </source>
</evidence>
<dbReference type="GO" id="GO:0016787">
    <property type="term" value="F:hydrolase activity"/>
    <property type="evidence" value="ECO:0007669"/>
    <property type="project" value="UniProtKB-KW"/>
</dbReference>
<comment type="similarity">
    <text evidence="1 3">Belongs to the type-B carboxylesterase/lipase family.</text>
</comment>
<dbReference type="InterPro" id="IPR019819">
    <property type="entry name" value="Carboxylesterase_B_CS"/>
</dbReference>
<dbReference type="EMBL" id="LXFE01004370">
    <property type="protein sequence ID" value="OLL21704.1"/>
    <property type="molecule type" value="Genomic_DNA"/>
</dbReference>
<dbReference type="InterPro" id="IPR019826">
    <property type="entry name" value="Carboxylesterase_B_AS"/>
</dbReference>
<reference evidence="5 6" key="1">
    <citation type="submission" date="2016-04" db="EMBL/GenBank/DDBJ databases">
        <title>Evolutionary innovation and constraint leading to complex multicellularity in the Ascomycota.</title>
        <authorList>
            <person name="Cisse O."/>
            <person name="Nguyen A."/>
            <person name="Hewitt D.A."/>
            <person name="Jedd G."/>
            <person name="Stajich J.E."/>
        </authorList>
    </citation>
    <scope>NUCLEOTIDE SEQUENCE [LARGE SCALE GENOMIC DNA]</scope>
    <source>
        <strain evidence="5 6">DAH-3</strain>
    </source>
</reference>
<dbReference type="SUPFAM" id="SSF53474">
    <property type="entry name" value="alpha/beta-Hydrolases"/>
    <property type="match status" value="1"/>
</dbReference>
<dbReference type="InterPro" id="IPR050309">
    <property type="entry name" value="Type-B_Carboxylest/Lipase"/>
</dbReference>
<dbReference type="PROSITE" id="PS00122">
    <property type="entry name" value="CARBOXYLESTERASE_B_1"/>
    <property type="match status" value="1"/>
</dbReference>
<dbReference type="Gene3D" id="3.40.50.1820">
    <property type="entry name" value="alpha/beta hydrolase"/>
    <property type="match status" value="1"/>
</dbReference>
<feature type="domain" description="Carboxylesterase type B" evidence="4">
    <location>
        <begin position="91"/>
        <end position="563"/>
    </location>
</feature>
<proteinExistence type="inferred from homology"/>
<organism evidence="5 6">
    <name type="scientific">Neolecta irregularis (strain DAH-3)</name>
    <dbReference type="NCBI Taxonomy" id="1198029"/>
    <lineage>
        <taxon>Eukaryota</taxon>
        <taxon>Fungi</taxon>
        <taxon>Dikarya</taxon>
        <taxon>Ascomycota</taxon>
        <taxon>Taphrinomycotina</taxon>
        <taxon>Neolectales</taxon>
        <taxon>Neolectaceae</taxon>
        <taxon>Neolecta</taxon>
    </lineage>
</organism>
<dbReference type="PANTHER" id="PTHR11559">
    <property type="entry name" value="CARBOXYLESTERASE"/>
    <property type="match status" value="1"/>
</dbReference>
<dbReference type="Proteomes" id="UP000186594">
    <property type="component" value="Unassembled WGS sequence"/>
</dbReference>
<dbReference type="STRING" id="1198029.A0A1U7LGC4"/>
<keyword evidence="2 3" id="KW-0378">Hydrolase</keyword>
<evidence type="ECO:0000256" key="3">
    <source>
        <dbReference type="RuleBase" id="RU361235"/>
    </source>
</evidence>
<dbReference type="Pfam" id="PF00135">
    <property type="entry name" value="COesterase"/>
    <property type="match status" value="1"/>
</dbReference>
<name>A0A1U7LGC4_NEOID</name>
<gene>
    <name evidence="5" type="ORF">NEOLI_002790</name>
</gene>
<evidence type="ECO:0000313" key="6">
    <source>
        <dbReference type="Proteomes" id="UP000186594"/>
    </source>
</evidence>
<dbReference type="OrthoDB" id="408631at2759"/>
<dbReference type="PROSITE" id="PS00941">
    <property type="entry name" value="CARBOXYLESTERASE_B_2"/>
    <property type="match status" value="1"/>
</dbReference>
<dbReference type="AlphaFoldDB" id="A0A1U7LGC4"/>
<dbReference type="EC" id="3.1.1.-" evidence="3"/>
<evidence type="ECO:0000259" key="4">
    <source>
        <dbReference type="Pfam" id="PF00135"/>
    </source>
</evidence>
<keyword evidence="6" id="KW-1185">Reference proteome</keyword>
<dbReference type="InterPro" id="IPR002018">
    <property type="entry name" value="CarbesteraseB"/>
</dbReference>
<evidence type="ECO:0000256" key="1">
    <source>
        <dbReference type="ARBA" id="ARBA00005964"/>
    </source>
</evidence>
<evidence type="ECO:0000256" key="2">
    <source>
        <dbReference type="ARBA" id="ARBA00022801"/>
    </source>
</evidence>
<dbReference type="OMA" id="QNIRYAQ"/>
<comment type="caution">
    <text evidence="5">The sequence shown here is derived from an EMBL/GenBank/DDBJ whole genome shotgun (WGS) entry which is preliminary data.</text>
</comment>